<dbReference type="GeneID" id="108564496"/>
<dbReference type="Proteomes" id="UP000695000">
    <property type="component" value="Unplaced"/>
</dbReference>
<dbReference type="PANTHER" id="PTHR13100">
    <property type="entry name" value="CELL GROWTH-REGULATING NUCLEOLAR PROTEIN LYAR"/>
    <property type="match status" value="1"/>
</dbReference>
<evidence type="ECO:0000256" key="8">
    <source>
        <dbReference type="SAM" id="MobiDB-lite"/>
    </source>
</evidence>
<evidence type="ECO:0000256" key="5">
    <source>
        <dbReference type="ARBA" id="ARBA00022833"/>
    </source>
</evidence>
<gene>
    <name evidence="11" type="primary">LOC108564496</name>
</gene>
<evidence type="ECO:0000256" key="7">
    <source>
        <dbReference type="PROSITE-ProRule" id="PRU01145"/>
    </source>
</evidence>
<feature type="compositionally biased region" description="Basic and acidic residues" evidence="8">
    <location>
        <begin position="162"/>
        <end position="189"/>
    </location>
</feature>
<keyword evidence="6" id="KW-0539">Nucleus</keyword>
<dbReference type="PANTHER" id="PTHR13100:SF10">
    <property type="entry name" value="CELL GROWTH-REGULATING NUCLEOLAR PROTEIN"/>
    <property type="match status" value="1"/>
</dbReference>
<keyword evidence="2" id="KW-0479">Metal-binding</keyword>
<feature type="domain" description="Zinc finger C2H2 LYAR-type" evidence="9">
    <location>
        <begin position="32"/>
        <end position="59"/>
    </location>
</feature>
<accession>A0ABM1MWV5</accession>
<proteinExistence type="predicted"/>
<organism evidence="10 11">
    <name type="scientific">Nicrophorus vespilloides</name>
    <name type="common">Boreal carrion beetle</name>
    <dbReference type="NCBI Taxonomy" id="110193"/>
    <lineage>
        <taxon>Eukaryota</taxon>
        <taxon>Metazoa</taxon>
        <taxon>Ecdysozoa</taxon>
        <taxon>Arthropoda</taxon>
        <taxon>Hexapoda</taxon>
        <taxon>Insecta</taxon>
        <taxon>Pterygota</taxon>
        <taxon>Neoptera</taxon>
        <taxon>Endopterygota</taxon>
        <taxon>Coleoptera</taxon>
        <taxon>Polyphaga</taxon>
        <taxon>Staphyliniformia</taxon>
        <taxon>Silphidae</taxon>
        <taxon>Nicrophorinae</taxon>
        <taxon>Nicrophorus</taxon>
    </lineage>
</organism>
<dbReference type="SUPFAM" id="SSF57667">
    <property type="entry name" value="beta-beta-alpha zinc fingers"/>
    <property type="match status" value="2"/>
</dbReference>
<feature type="region of interest" description="Disordered" evidence="8">
    <location>
        <begin position="162"/>
        <end position="199"/>
    </location>
</feature>
<keyword evidence="5" id="KW-0862">Zinc</keyword>
<protein>
    <submittedName>
        <fullName evidence="11">Uncharacterized protein C16C10.8</fullName>
    </submittedName>
</protein>
<dbReference type="Gene3D" id="3.30.1490.490">
    <property type="match status" value="1"/>
</dbReference>
<name>A0ABM1MWV5_NICVS</name>
<evidence type="ECO:0000256" key="6">
    <source>
        <dbReference type="ARBA" id="ARBA00023242"/>
    </source>
</evidence>
<evidence type="ECO:0000313" key="10">
    <source>
        <dbReference type="Proteomes" id="UP000695000"/>
    </source>
</evidence>
<reference evidence="11" key="1">
    <citation type="submission" date="2025-08" db="UniProtKB">
        <authorList>
            <consortium name="RefSeq"/>
        </authorList>
    </citation>
    <scope>IDENTIFICATION</scope>
    <source>
        <tissue evidence="11">Whole Larva</tissue>
    </source>
</reference>
<dbReference type="PROSITE" id="PS51804">
    <property type="entry name" value="ZF_C2HC_LYAR"/>
    <property type="match status" value="1"/>
</dbReference>
<comment type="subcellular location">
    <subcellularLocation>
        <location evidence="1">Nucleus</location>
    </subcellularLocation>
</comment>
<dbReference type="InterPro" id="IPR014898">
    <property type="entry name" value="Znf_C2H2_LYAR"/>
</dbReference>
<evidence type="ECO:0000313" key="11">
    <source>
        <dbReference type="RefSeq" id="XP_017779055.1"/>
    </source>
</evidence>
<evidence type="ECO:0000256" key="1">
    <source>
        <dbReference type="ARBA" id="ARBA00004123"/>
    </source>
</evidence>
<sequence length="261" mass="29660">MVVFTCNNCGESLQKPKVEKHYQFSCKRGKNLTCVDCHKDFLGDAYGEHIRCVSEADRYSAKGSSIKQSEIPKGEQKQQEWMDMIRNSIDNDTKLSKDLRNVLDKILVNNNLPMKQKPFMNFVFSSLGGRVPKHNIEAAWNVIDNYKKKWLEQKSEATKRKAEEAAKSEATSKKAKIEPEVVENGKSEEAPEENGVSEGGKFSFETQIFKELKGKENMSVAKLRKAVLKAYLKQSGKEEKFNKKLESLDTVEIKDGIVTLK</sequence>
<dbReference type="InterPro" id="IPR036236">
    <property type="entry name" value="Znf_C2H2_sf"/>
</dbReference>
<keyword evidence="10" id="KW-1185">Reference proteome</keyword>
<keyword evidence="4 7" id="KW-0863">Zinc-finger</keyword>
<evidence type="ECO:0000256" key="3">
    <source>
        <dbReference type="ARBA" id="ARBA00022737"/>
    </source>
</evidence>
<dbReference type="Pfam" id="PF08790">
    <property type="entry name" value="zf-LYAR"/>
    <property type="match status" value="1"/>
</dbReference>
<evidence type="ECO:0000256" key="4">
    <source>
        <dbReference type="ARBA" id="ARBA00022771"/>
    </source>
</evidence>
<keyword evidence="3" id="KW-0677">Repeat</keyword>
<evidence type="ECO:0000256" key="2">
    <source>
        <dbReference type="ARBA" id="ARBA00022723"/>
    </source>
</evidence>
<dbReference type="InterPro" id="IPR039999">
    <property type="entry name" value="LYAR"/>
</dbReference>
<dbReference type="RefSeq" id="XP_017779055.1">
    <property type="nucleotide sequence ID" value="XM_017923566.1"/>
</dbReference>
<evidence type="ECO:0000259" key="9">
    <source>
        <dbReference type="Pfam" id="PF08790"/>
    </source>
</evidence>